<name>A0AAV5IVU4_9ROSI</name>
<evidence type="ECO:0008006" key="4">
    <source>
        <dbReference type="Google" id="ProtNLM"/>
    </source>
</evidence>
<dbReference type="InterPro" id="IPR007612">
    <property type="entry name" value="LOR"/>
</dbReference>
<dbReference type="PANTHER" id="PTHR31087:SF95">
    <property type="entry name" value="EXPRESSED PROTEIN"/>
    <property type="match status" value="1"/>
</dbReference>
<dbReference type="Pfam" id="PF04525">
    <property type="entry name" value="LOR"/>
    <property type="match status" value="1"/>
</dbReference>
<dbReference type="PANTHER" id="PTHR31087">
    <property type="match status" value="1"/>
</dbReference>
<evidence type="ECO:0000256" key="1">
    <source>
        <dbReference type="ARBA" id="ARBA00005437"/>
    </source>
</evidence>
<comment type="similarity">
    <text evidence="1">Belongs to the LOR family.</text>
</comment>
<evidence type="ECO:0000313" key="3">
    <source>
        <dbReference type="Proteomes" id="UP001054252"/>
    </source>
</evidence>
<proteinExistence type="inferred from homology"/>
<dbReference type="InterPro" id="IPR038595">
    <property type="entry name" value="LOR_sf"/>
</dbReference>
<dbReference type="Proteomes" id="UP001054252">
    <property type="component" value="Unassembled WGS sequence"/>
</dbReference>
<dbReference type="EMBL" id="BPVZ01000019">
    <property type="protein sequence ID" value="GKV02877.1"/>
    <property type="molecule type" value="Genomic_DNA"/>
</dbReference>
<evidence type="ECO:0000313" key="2">
    <source>
        <dbReference type="EMBL" id="GKV02877.1"/>
    </source>
</evidence>
<sequence length="225" mass="25660">MSKVHPADHKDFQDLLVKEVKLEGPPCTLTVWKRSSMSFQGTDGFTVFDHHGRLVFRVDNYSRKNPRGPARGLVLMDGTGNALLTLKPQIMSMQYQWNAYRGDQEMTRTRKAKKSKVFSMRTPSVLFQSRRKDEAEIFLDGLRRKGQMPDFRIQGSFRSRNCLIRTATGEVAAKIARKRISTSVLLSDDVFSMVVQPGYDTELIMAFVVVLDRICARSFTQILCS</sequence>
<dbReference type="AlphaFoldDB" id="A0AAV5IVU4"/>
<dbReference type="InterPro" id="IPR025659">
    <property type="entry name" value="Tubby-like_C"/>
</dbReference>
<keyword evidence="3" id="KW-1185">Reference proteome</keyword>
<dbReference type="SUPFAM" id="SSF54518">
    <property type="entry name" value="Tubby C-terminal domain-like"/>
    <property type="match status" value="1"/>
</dbReference>
<dbReference type="Gene3D" id="2.40.160.200">
    <property type="entry name" value="LURP1-related"/>
    <property type="match status" value="1"/>
</dbReference>
<comment type="caution">
    <text evidence="2">The sequence shown here is derived from an EMBL/GenBank/DDBJ whole genome shotgun (WGS) entry which is preliminary data.</text>
</comment>
<accession>A0AAV5IVU4</accession>
<reference evidence="2 3" key="1">
    <citation type="journal article" date="2021" name="Commun. Biol.">
        <title>The genome of Shorea leprosula (Dipterocarpaceae) highlights the ecological relevance of drought in aseasonal tropical rainforests.</title>
        <authorList>
            <person name="Ng K.K.S."/>
            <person name="Kobayashi M.J."/>
            <person name="Fawcett J.A."/>
            <person name="Hatakeyama M."/>
            <person name="Paape T."/>
            <person name="Ng C.H."/>
            <person name="Ang C.C."/>
            <person name="Tnah L.H."/>
            <person name="Lee C.T."/>
            <person name="Nishiyama T."/>
            <person name="Sese J."/>
            <person name="O'Brien M.J."/>
            <person name="Copetti D."/>
            <person name="Mohd Noor M.I."/>
            <person name="Ong R.C."/>
            <person name="Putra M."/>
            <person name="Sireger I.Z."/>
            <person name="Indrioko S."/>
            <person name="Kosugi Y."/>
            <person name="Izuno A."/>
            <person name="Isagi Y."/>
            <person name="Lee S.L."/>
            <person name="Shimizu K.K."/>
        </authorList>
    </citation>
    <scope>NUCLEOTIDE SEQUENCE [LARGE SCALE GENOMIC DNA]</scope>
    <source>
        <strain evidence="2">214</strain>
    </source>
</reference>
<protein>
    <recommendedName>
        <fullName evidence="4">Protein LURP-one-related 5-like</fullName>
    </recommendedName>
</protein>
<organism evidence="2 3">
    <name type="scientific">Rubroshorea leprosula</name>
    <dbReference type="NCBI Taxonomy" id="152421"/>
    <lineage>
        <taxon>Eukaryota</taxon>
        <taxon>Viridiplantae</taxon>
        <taxon>Streptophyta</taxon>
        <taxon>Embryophyta</taxon>
        <taxon>Tracheophyta</taxon>
        <taxon>Spermatophyta</taxon>
        <taxon>Magnoliopsida</taxon>
        <taxon>eudicotyledons</taxon>
        <taxon>Gunneridae</taxon>
        <taxon>Pentapetalae</taxon>
        <taxon>rosids</taxon>
        <taxon>malvids</taxon>
        <taxon>Malvales</taxon>
        <taxon>Dipterocarpaceae</taxon>
        <taxon>Rubroshorea</taxon>
    </lineage>
</organism>
<gene>
    <name evidence="2" type="ORF">SLEP1_g15258</name>
</gene>